<dbReference type="PANTHER" id="PTHR12498">
    <property type="entry name" value="N-TERMINAL ASPARAGINE AMIDOHYDROLASE"/>
    <property type="match status" value="1"/>
</dbReference>
<dbReference type="KEGG" id="vde:111248493"/>
<dbReference type="GO" id="GO:0008418">
    <property type="term" value="F:protein-N-terminal asparagine amidohydrolase activity"/>
    <property type="evidence" value="ECO:0007669"/>
    <property type="project" value="InterPro"/>
</dbReference>
<dbReference type="EnsemblMetazoa" id="XM_022800973">
    <property type="protein sequence ID" value="XP_022656708"/>
    <property type="gene ID" value="LOC111248493"/>
</dbReference>
<dbReference type="InterPro" id="IPR026750">
    <property type="entry name" value="NTAN1"/>
</dbReference>
<dbReference type="Proteomes" id="UP000594260">
    <property type="component" value="Unplaced"/>
</dbReference>
<keyword evidence="2" id="KW-1185">Reference proteome</keyword>
<dbReference type="OrthoDB" id="539995at2759"/>
<dbReference type="EnsemblMetazoa" id="XM_022800974">
    <property type="protein sequence ID" value="XP_022656709"/>
    <property type="gene ID" value="LOC111248493"/>
</dbReference>
<evidence type="ECO:0008006" key="3">
    <source>
        <dbReference type="Google" id="ProtNLM"/>
    </source>
</evidence>
<dbReference type="GeneID" id="111248493"/>
<dbReference type="CTD" id="123803"/>
<protein>
    <recommendedName>
        <fullName evidence="3">Protein N-terminal asparagine amidohydrolase</fullName>
    </recommendedName>
</protein>
<proteinExistence type="predicted"/>
<dbReference type="GO" id="GO:0005634">
    <property type="term" value="C:nucleus"/>
    <property type="evidence" value="ECO:0007669"/>
    <property type="project" value="TreeGrafter"/>
</dbReference>
<dbReference type="AlphaFoldDB" id="A0A7M7K2Y9"/>
<dbReference type="Pfam" id="PF14736">
    <property type="entry name" value="N_Asn_amidohyd"/>
    <property type="match status" value="1"/>
</dbReference>
<dbReference type="RefSeq" id="XP_022656709.1">
    <property type="nucleotide sequence ID" value="XM_022800974.1"/>
</dbReference>
<organism evidence="1 2">
    <name type="scientific">Varroa destructor</name>
    <name type="common">Honeybee mite</name>
    <dbReference type="NCBI Taxonomy" id="109461"/>
    <lineage>
        <taxon>Eukaryota</taxon>
        <taxon>Metazoa</taxon>
        <taxon>Ecdysozoa</taxon>
        <taxon>Arthropoda</taxon>
        <taxon>Chelicerata</taxon>
        <taxon>Arachnida</taxon>
        <taxon>Acari</taxon>
        <taxon>Parasitiformes</taxon>
        <taxon>Mesostigmata</taxon>
        <taxon>Gamasina</taxon>
        <taxon>Dermanyssoidea</taxon>
        <taxon>Varroidae</taxon>
        <taxon>Varroa</taxon>
    </lineage>
</organism>
<name>A0A7M7K2Y9_VARDE</name>
<dbReference type="InParanoid" id="A0A7M7K2Y9"/>
<dbReference type="OMA" id="WRETFPM"/>
<dbReference type="FunCoup" id="A0A7M7K2Y9">
    <property type="interactions" value="1314"/>
</dbReference>
<evidence type="ECO:0000313" key="1">
    <source>
        <dbReference type="EnsemblMetazoa" id="XP_022656708"/>
    </source>
</evidence>
<evidence type="ECO:0000313" key="2">
    <source>
        <dbReference type="Proteomes" id="UP000594260"/>
    </source>
</evidence>
<accession>A0A7M7K2Y9</accession>
<dbReference type="PANTHER" id="PTHR12498:SF0">
    <property type="entry name" value="PROTEIN N-TERMINAL ASPARAGINE AMIDOHYDROLASE"/>
    <property type="match status" value="1"/>
</dbReference>
<reference evidence="1" key="1">
    <citation type="submission" date="2021-01" db="UniProtKB">
        <authorList>
            <consortium name="EnsemblMetazoa"/>
        </authorList>
    </citation>
    <scope>IDENTIFICATION</scope>
</reference>
<sequence>MPLVINDQVLDFMPVDTHSLFERFPHFKDMSSLLVSQVAKVVSPHGLLYIHQRELAVTAASDKHVSIIGTDDMTTCQCVIIRHTGNGAVGLGHFDGNGIEDGVSKIIHKLHDLSHEQYQYGQPESKQNRFEVTIVGGFLDQRQLSEQISMQVLYALHKQAIRLHLVQMCVGELNTTHRNALNWPIVTGVGVLIKTGEIFLASFPDKGPELDLRSAVFFTGSRDVKHVMFDVYDCSLGLMKIGPFNYEPMRGVDLWLQQSDDFILQNLSTSPEVEPAHFVMNVRATFKFIQQNPFPTVTVFPDNTAHFFRKNEHGLWDICRYDFR</sequence>
<dbReference type="RefSeq" id="XP_022656708.1">
    <property type="nucleotide sequence ID" value="XM_022800973.1"/>
</dbReference>
<dbReference type="GO" id="GO:0006511">
    <property type="term" value="P:ubiquitin-dependent protein catabolic process"/>
    <property type="evidence" value="ECO:0007669"/>
    <property type="project" value="TreeGrafter"/>
</dbReference>